<evidence type="ECO:0000313" key="7">
    <source>
        <dbReference type="Proteomes" id="UP001596013"/>
    </source>
</evidence>
<evidence type="ECO:0000256" key="2">
    <source>
        <dbReference type="ARBA" id="ARBA00023277"/>
    </source>
</evidence>
<keyword evidence="2" id="KW-0119">Carbohydrate metabolism</keyword>
<keyword evidence="4" id="KW-0472">Membrane</keyword>
<dbReference type="PANTHER" id="PTHR31736">
    <property type="match status" value="1"/>
</dbReference>
<dbReference type="InterPro" id="IPR012334">
    <property type="entry name" value="Pectin_lyas_fold"/>
</dbReference>
<accession>A0ABW0JQJ4</accession>
<dbReference type="GO" id="GO:0016787">
    <property type="term" value="F:hydrolase activity"/>
    <property type="evidence" value="ECO:0007669"/>
    <property type="project" value="UniProtKB-KW"/>
</dbReference>
<comment type="caution">
    <text evidence="6">The sequence shown here is derived from an EMBL/GenBank/DDBJ whole genome shotgun (WGS) entry which is preliminary data.</text>
</comment>
<keyword evidence="3" id="KW-0624">Polysaccharide degradation</keyword>
<evidence type="ECO:0000256" key="1">
    <source>
        <dbReference type="ARBA" id="ARBA00022737"/>
    </source>
</evidence>
<dbReference type="Pfam" id="PF12708">
    <property type="entry name" value="Pect-lyase_RHGA_epim"/>
    <property type="match status" value="1"/>
</dbReference>
<name>A0ABW0JQJ4_9GAMM</name>
<dbReference type="RefSeq" id="WP_377306999.1">
    <property type="nucleotide sequence ID" value="NZ_JBHSMK010000015.1"/>
</dbReference>
<dbReference type="SUPFAM" id="SSF51126">
    <property type="entry name" value="Pectin lyase-like"/>
    <property type="match status" value="1"/>
</dbReference>
<keyword evidence="4" id="KW-1133">Transmembrane helix</keyword>
<sequence>MSSTKIVAAAFVGAPLANRLRARTGRTLSRSLIAASLALAFSVAALPAAAANWWSATPSVSIGSTTIDVRSAGALGNGQHDDTAAFQAAINSLPSTGGTITVPAGTYMIDALRSINMRSHVRLQLSAGAQLQALPNSSDRSHVIKAWKVTDVEITGGAIVGERARHIGTTGEWGMGIDILASSKVYVHDLTIS</sequence>
<feature type="non-terminal residue" evidence="6">
    <location>
        <position position="193"/>
    </location>
</feature>
<keyword evidence="4" id="KW-0812">Transmembrane</keyword>
<evidence type="ECO:0000256" key="3">
    <source>
        <dbReference type="ARBA" id="ARBA00023326"/>
    </source>
</evidence>
<gene>
    <name evidence="6" type="ORF">ACFPME_17600</name>
</gene>
<feature type="transmembrane region" description="Helical" evidence="4">
    <location>
        <begin position="32"/>
        <end position="54"/>
    </location>
</feature>
<dbReference type="EMBL" id="JBHSMK010000015">
    <property type="protein sequence ID" value="MFC5438378.1"/>
    <property type="molecule type" value="Genomic_DNA"/>
</dbReference>
<feature type="domain" description="Rhamnogalacturonase A/B/Epimerase-like pectate lyase" evidence="5">
    <location>
        <begin position="67"/>
        <end position="146"/>
    </location>
</feature>
<dbReference type="PANTHER" id="PTHR31736:SF9">
    <property type="entry name" value="ENDO-XYLOGALACTURONAN HYDROLASE A-RELATED"/>
    <property type="match status" value="1"/>
</dbReference>
<proteinExistence type="predicted"/>
<evidence type="ECO:0000259" key="5">
    <source>
        <dbReference type="Pfam" id="PF12708"/>
    </source>
</evidence>
<keyword evidence="7" id="KW-1185">Reference proteome</keyword>
<dbReference type="InterPro" id="IPR011050">
    <property type="entry name" value="Pectin_lyase_fold/virulence"/>
</dbReference>
<protein>
    <submittedName>
        <fullName evidence="6">Glycosyl hydrolase family 28-related protein</fullName>
    </submittedName>
</protein>
<reference evidence="7" key="1">
    <citation type="journal article" date="2019" name="Int. J. Syst. Evol. Microbiol.">
        <title>The Global Catalogue of Microorganisms (GCM) 10K type strain sequencing project: providing services to taxonomists for standard genome sequencing and annotation.</title>
        <authorList>
            <consortium name="The Broad Institute Genomics Platform"/>
            <consortium name="The Broad Institute Genome Sequencing Center for Infectious Disease"/>
            <person name="Wu L."/>
            <person name="Ma J."/>
        </authorList>
    </citation>
    <scope>NUCLEOTIDE SEQUENCE [LARGE SCALE GENOMIC DNA]</scope>
    <source>
        <strain evidence="7">JCM 17130</strain>
    </source>
</reference>
<dbReference type="InterPro" id="IPR024535">
    <property type="entry name" value="RHGA/B-epi-like_pectate_lyase"/>
</dbReference>
<organism evidence="6 7">
    <name type="scientific">Rhodanobacter umsongensis</name>
    <dbReference type="NCBI Taxonomy" id="633153"/>
    <lineage>
        <taxon>Bacteria</taxon>
        <taxon>Pseudomonadati</taxon>
        <taxon>Pseudomonadota</taxon>
        <taxon>Gammaproteobacteria</taxon>
        <taxon>Lysobacterales</taxon>
        <taxon>Rhodanobacteraceae</taxon>
        <taxon>Rhodanobacter</taxon>
    </lineage>
</organism>
<evidence type="ECO:0000256" key="4">
    <source>
        <dbReference type="SAM" id="Phobius"/>
    </source>
</evidence>
<keyword evidence="6" id="KW-0378">Hydrolase</keyword>
<evidence type="ECO:0000313" key="6">
    <source>
        <dbReference type="EMBL" id="MFC5438378.1"/>
    </source>
</evidence>
<dbReference type="Proteomes" id="UP001596013">
    <property type="component" value="Unassembled WGS sequence"/>
</dbReference>
<dbReference type="Gene3D" id="2.160.20.10">
    <property type="entry name" value="Single-stranded right-handed beta-helix, Pectin lyase-like"/>
    <property type="match status" value="1"/>
</dbReference>
<keyword evidence="1" id="KW-0677">Repeat</keyword>